<reference evidence="6" key="1">
    <citation type="submission" date="2019-08" db="EMBL/GenBank/DDBJ databases">
        <authorList>
            <person name="Kucharzyk K."/>
            <person name="Murdoch R.W."/>
            <person name="Higgins S."/>
            <person name="Loffler F."/>
        </authorList>
    </citation>
    <scope>NUCLEOTIDE SEQUENCE</scope>
</reference>
<feature type="domain" description="LysR substrate-binding" evidence="5">
    <location>
        <begin position="3"/>
        <end position="207"/>
    </location>
</feature>
<dbReference type="PANTHER" id="PTHR30346">
    <property type="entry name" value="TRANSCRIPTIONAL DUAL REGULATOR HCAR-RELATED"/>
    <property type="match status" value="1"/>
</dbReference>
<evidence type="ECO:0000256" key="1">
    <source>
        <dbReference type="ARBA" id="ARBA00009437"/>
    </source>
</evidence>
<dbReference type="SUPFAM" id="SSF53850">
    <property type="entry name" value="Periplasmic binding protein-like II"/>
    <property type="match status" value="1"/>
</dbReference>
<organism evidence="6">
    <name type="scientific">bioreactor metagenome</name>
    <dbReference type="NCBI Taxonomy" id="1076179"/>
    <lineage>
        <taxon>unclassified sequences</taxon>
        <taxon>metagenomes</taxon>
        <taxon>ecological metagenomes</taxon>
    </lineage>
</organism>
<proteinExistence type="inferred from homology"/>
<dbReference type="Pfam" id="PF03466">
    <property type="entry name" value="LysR_substrate"/>
    <property type="match status" value="1"/>
</dbReference>
<dbReference type="EMBL" id="VSSQ01082548">
    <property type="protein sequence ID" value="MPN31135.1"/>
    <property type="molecule type" value="Genomic_DNA"/>
</dbReference>
<keyword evidence="2" id="KW-0805">Transcription regulation</keyword>
<comment type="similarity">
    <text evidence="1">Belongs to the LysR transcriptional regulatory family.</text>
</comment>
<gene>
    <name evidence="6" type="primary">benM_7</name>
    <name evidence="6" type="ORF">SDC9_178609</name>
</gene>
<evidence type="ECO:0000313" key="6">
    <source>
        <dbReference type="EMBL" id="MPN31135.1"/>
    </source>
</evidence>
<dbReference type="AlphaFoldDB" id="A0A645GWF2"/>
<dbReference type="Gene3D" id="3.40.190.10">
    <property type="entry name" value="Periplasmic binding protein-like II"/>
    <property type="match status" value="2"/>
</dbReference>
<name>A0A645GWF2_9ZZZZ</name>
<accession>A0A645GWF2</accession>
<comment type="caution">
    <text evidence="6">The sequence shown here is derived from an EMBL/GenBank/DDBJ whole genome shotgun (WGS) entry which is preliminary data.</text>
</comment>
<keyword evidence="4" id="KW-0804">Transcription</keyword>
<evidence type="ECO:0000256" key="3">
    <source>
        <dbReference type="ARBA" id="ARBA00023125"/>
    </source>
</evidence>
<dbReference type="GO" id="GO:0032993">
    <property type="term" value="C:protein-DNA complex"/>
    <property type="evidence" value="ECO:0007669"/>
    <property type="project" value="TreeGrafter"/>
</dbReference>
<sequence length="213" mass="23841">MARGIRGHLRVGFVGSSLYRGVPQALEAFQAQHPQVRVDMLELNSAEQLQELQQARLDLGLVHSLQPPEGIRSLLLMEEPFMVCLPQAHPFAQHESIDLADLKDQRLILFSAQVSPIYHQRIYQMCQTSGFAPEIRHEVRHWLSVLSLVSLGQGVAIVPAALQRVEMPRVVFKPLQGEQPVSELLAIWRSTPHSPLVDSLLQCLQAAISRLVS</sequence>
<dbReference type="InterPro" id="IPR005119">
    <property type="entry name" value="LysR_subst-bd"/>
</dbReference>
<dbReference type="GO" id="GO:0003700">
    <property type="term" value="F:DNA-binding transcription factor activity"/>
    <property type="evidence" value="ECO:0007669"/>
    <property type="project" value="TreeGrafter"/>
</dbReference>
<evidence type="ECO:0000256" key="2">
    <source>
        <dbReference type="ARBA" id="ARBA00023015"/>
    </source>
</evidence>
<dbReference type="PANTHER" id="PTHR30346:SF0">
    <property type="entry name" value="HCA OPERON TRANSCRIPTIONAL ACTIVATOR HCAR"/>
    <property type="match status" value="1"/>
</dbReference>
<protein>
    <submittedName>
        <fullName evidence="6">HTH-type transcriptional regulator BenM</fullName>
    </submittedName>
</protein>
<evidence type="ECO:0000256" key="4">
    <source>
        <dbReference type="ARBA" id="ARBA00023163"/>
    </source>
</evidence>
<evidence type="ECO:0000259" key="5">
    <source>
        <dbReference type="Pfam" id="PF03466"/>
    </source>
</evidence>
<keyword evidence="3" id="KW-0238">DNA-binding</keyword>
<dbReference type="GO" id="GO:0003677">
    <property type="term" value="F:DNA binding"/>
    <property type="evidence" value="ECO:0007669"/>
    <property type="project" value="UniProtKB-KW"/>
</dbReference>